<dbReference type="PANTHER" id="PTHR43316">
    <property type="entry name" value="HYDROLASE, HALOACID DELAHOGENASE-RELATED"/>
    <property type="match status" value="1"/>
</dbReference>
<dbReference type="InterPro" id="IPR051540">
    <property type="entry name" value="S-2-haloacid_dehalogenase"/>
</dbReference>
<dbReference type="NCBIfam" id="TIGR01509">
    <property type="entry name" value="HAD-SF-IA-v3"/>
    <property type="match status" value="1"/>
</dbReference>
<dbReference type="STRING" id="484498.SAMN05421686_10855"/>
<evidence type="ECO:0000256" key="1">
    <source>
        <dbReference type="ARBA" id="ARBA00022801"/>
    </source>
</evidence>
<dbReference type="GO" id="GO:0016787">
    <property type="term" value="F:hydrolase activity"/>
    <property type="evidence" value="ECO:0007669"/>
    <property type="project" value="UniProtKB-KW"/>
</dbReference>
<dbReference type="PANTHER" id="PTHR43316:SF3">
    <property type="entry name" value="HALOACID DEHALOGENASE, TYPE II (AFU_ORTHOLOGUE AFUA_2G07750)-RELATED"/>
    <property type="match status" value="1"/>
</dbReference>
<dbReference type="SFLD" id="SFLDG01129">
    <property type="entry name" value="C1.5:_HAD__Beta-PGM__Phosphata"/>
    <property type="match status" value="1"/>
</dbReference>
<dbReference type="EMBL" id="FTOH01000008">
    <property type="protein sequence ID" value="SIT04229.1"/>
    <property type="molecule type" value="Genomic_DNA"/>
</dbReference>
<keyword evidence="1 2" id="KW-0378">Hydrolase</keyword>
<dbReference type="Pfam" id="PF00702">
    <property type="entry name" value="Hydrolase"/>
    <property type="match status" value="1"/>
</dbReference>
<dbReference type="AlphaFoldDB" id="A0A1N7P1B2"/>
<dbReference type="InterPro" id="IPR006439">
    <property type="entry name" value="HAD-SF_hydro_IA"/>
</dbReference>
<organism evidence="2 3">
    <name type="scientific">Thalassolituus maritimus</name>
    <dbReference type="NCBI Taxonomy" id="484498"/>
    <lineage>
        <taxon>Bacteria</taxon>
        <taxon>Pseudomonadati</taxon>
        <taxon>Pseudomonadota</taxon>
        <taxon>Gammaproteobacteria</taxon>
        <taxon>Oceanospirillales</taxon>
        <taxon>Oceanospirillaceae</taxon>
        <taxon>Thalassolituus</taxon>
    </lineage>
</organism>
<dbReference type="Gene3D" id="3.40.50.1000">
    <property type="entry name" value="HAD superfamily/HAD-like"/>
    <property type="match status" value="1"/>
</dbReference>
<evidence type="ECO:0000313" key="3">
    <source>
        <dbReference type="Proteomes" id="UP000185639"/>
    </source>
</evidence>
<protein>
    <submittedName>
        <fullName evidence="2">Putative hydrolase of the HAD superfamily</fullName>
    </submittedName>
</protein>
<dbReference type="NCBIfam" id="TIGR01549">
    <property type="entry name" value="HAD-SF-IA-v1"/>
    <property type="match status" value="1"/>
</dbReference>
<dbReference type="SFLD" id="SFLDS00003">
    <property type="entry name" value="Haloacid_Dehalogenase"/>
    <property type="match status" value="1"/>
</dbReference>
<reference evidence="3" key="1">
    <citation type="submission" date="2017-01" db="EMBL/GenBank/DDBJ databases">
        <authorList>
            <person name="Varghese N."/>
            <person name="Submissions S."/>
        </authorList>
    </citation>
    <scope>NUCLEOTIDE SEQUENCE [LARGE SCALE GENOMIC DNA]</scope>
    <source>
        <strain evidence="3">DSM 24913</strain>
    </source>
</reference>
<dbReference type="Proteomes" id="UP000185639">
    <property type="component" value="Unassembled WGS sequence"/>
</dbReference>
<dbReference type="RefSeq" id="WP_076516807.1">
    <property type="nucleotide sequence ID" value="NZ_FTOH01000008.1"/>
</dbReference>
<gene>
    <name evidence="2" type="ORF">SAMN05421686_10855</name>
</gene>
<dbReference type="InterPro" id="IPR023214">
    <property type="entry name" value="HAD_sf"/>
</dbReference>
<dbReference type="OrthoDB" id="367448at2"/>
<sequence length="235" mass="26298">MTFGLITFDLDHTLWDPTNALIAAERAMFNWISEHSPVTAEFYPPEKFHAYKKDLAAAYPELTGKVSEFRFQLLRRIFLQSGHDSDSARRMAQDAFAAFYQARSTDLILFESVAEVMAELKASYPLIALTNGNADLDIAGHSHLFDRHLKADDYEAKPSPDMFEAALEHAGVESQQALHIGDHPEQDVAAAQAVGMKTLWFNDKQADWPLADCQPDGEFSHWSQLVQAIKALEGS</sequence>
<keyword evidence="3" id="KW-1185">Reference proteome</keyword>
<evidence type="ECO:0000313" key="2">
    <source>
        <dbReference type="EMBL" id="SIT04229.1"/>
    </source>
</evidence>
<dbReference type="InterPro" id="IPR036412">
    <property type="entry name" value="HAD-like_sf"/>
</dbReference>
<name>A0A1N7P1B2_9GAMM</name>
<dbReference type="SUPFAM" id="SSF56784">
    <property type="entry name" value="HAD-like"/>
    <property type="match status" value="1"/>
</dbReference>
<accession>A0A1N7P1B2</accession>
<dbReference type="Gene3D" id="1.20.120.1600">
    <property type="match status" value="1"/>
</dbReference>
<proteinExistence type="predicted"/>